<keyword evidence="2 6" id="KW-0489">Methyltransferase</keyword>
<accession>A0A8T3V1C4</accession>
<dbReference type="NCBIfam" id="TIGR00537">
    <property type="entry name" value="hemK_rel_arch"/>
    <property type="match status" value="1"/>
</dbReference>
<dbReference type="GO" id="GO:0008757">
    <property type="term" value="F:S-adenosylmethionine-dependent methyltransferase activity"/>
    <property type="evidence" value="ECO:0007669"/>
    <property type="project" value="TreeGrafter"/>
</dbReference>
<dbReference type="SUPFAM" id="SSF53335">
    <property type="entry name" value="S-adenosyl-L-methionine-dependent methyltransferases"/>
    <property type="match status" value="1"/>
</dbReference>
<dbReference type="Pfam" id="PF05175">
    <property type="entry name" value="MTS"/>
    <property type="match status" value="1"/>
</dbReference>
<dbReference type="Proteomes" id="UP000763484">
    <property type="component" value="Unassembled WGS sequence"/>
</dbReference>
<dbReference type="NCBIfam" id="NF011529">
    <property type="entry name" value="PRK14968.1-3"/>
    <property type="match status" value="1"/>
</dbReference>
<dbReference type="EMBL" id="JADFAQ010000031">
    <property type="protein sequence ID" value="MBE5728218.1"/>
    <property type="molecule type" value="Genomic_DNA"/>
</dbReference>
<feature type="domain" description="Methyltransferase small" evidence="5">
    <location>
        <begin position="17"/>
        <end position="161"/>
    </location>
</feature>
<dbReference type="GO" id="GO:0003676">
    <property type="term" value="F:nucleic acid binding"/>
    <property type="evidence" value="ECO:0007669"/>
    <property type="project" value="InterPro"/>
</dbReference>
<keyword evidence="4" id="KW-0949">S-adenosyl-L-methionine</keyword>
<dbReference type="InterPro" id="IPR052190">
    <property type="entry name" value="Euk-Arch_PrmC-MTase"/>
</dbReference>
<dbReference type="CDD" id="cd02440">
    <property type="entry name" value="AdoMet_MTases"/>
    <property type="match status" value="1"/>
</dbReference>
<evidence type="ECO:0000256" key="1">
    <source>
        <dbReference type="ARBA" id="ARBA00006149"/>
    </source>
</evidence>
<evidence type="ECO:0000313" key="7">
    <source>
        <dbReference type="Proteomes" id="UP000763484"/>
    </source>
</evidence>
<name>A0A8T3V1C4_9ARCH</name>
<evidence type="ECO:0000259" key="5">
    <source>
        <dbReference type="Pfam" id="PF05175"/>
    </source>
</evidence>
<dbReference type="PANTHER" id="PTHR45875">
    <property type="entry name" value="METHYLTRANSFERASE N6AMT1"/>
    <property type="match status" value="1"/>
</dbReference>
<dbReference type="GO" id="GO:0008276">
    <property type="term" value="F:protein methyltransferase activity"/>
    <property type="evidence" value="ECO:0007669"/>
    <property type="project" value="TreeGrafter"/>
</dbReference>
<proteinExistence type="inferred from homology"/>
<dbReference type="InterPro" id="IPR007848">
    <property type="entry name" value="Small_mtfrase_dom"/>
</dbReference>
<evidence type="ECO:0000256" key="3">
    <source>
        <dbReference type="ARBA" id="ARBA00022679"/>
    </source>
</evidence>
<dbReference type="InterPro" id="IPR002052">
    <property type="entry name" value="DNA_methylase_N6_adenine_CS"/>
</dbReference>
<dbReference type="PRINTS" id="PR00507">
    <property type="entry name" value="N12N6MTFRASE"/>
</dbReference>
<dbReference type="Gene3D" id="3.40.50.150">
    <property type="entry name" value="Vaccinia Virus protein VP39"/>
    <property type="match status" value="1"/>
</dbReference>
<dbReference type="InterPro" id="IPR029063">
    <property type="entry name" value="SAM-dependent_MTases_sf"/>
</dbReference>
<gene>
    <name evidence="6" type="ORF">IHE50_02270</name>
</gene>
<protein>
    <submittedName>
        <fullName evidence="6">Methyltransferase</fullName>
    </submittedName>
</protein>
<evidence type="ECO:0000256" key="4">
    <source>
        <dbReference type="ARBA" id="ARBA00022691"/>
    </source>
</evidence>
<evidence type="ECO:0000256" key="2">
    <source>
        <dbReference type="ARBA" id="ARBA00022603"/>
    </source>
</evidence>
<evidence type="ECO:0000313" key="6">
    <source>
        <dbReference type="EMBL" id="MBE5728218.1"/>
    </source>
</evidence>
<dbReference type="GO" id="GO:0035657">
    <property type="term" value="C:eRF1 methyltransferase complex"/>
    <property type="evidence" value="ECO:0007669"/>
    <property type="project" value="TreeGrafter"/>
</dbReference>
<dbReference type="AlphaFoldDB" id="A0A8T3V1C4"/>
<dbReference type="PROSITE" id="PS00092">
    <property type="entry name" value="N6_MTASE"/>
    <property type="match status" value="1"/>
</dbReference>
<dbReference type="GO" id="GO:0032259">
    <property type="term" value="P:methylation"/>
    <property type="evidence" value="ECO:0007669"/>
    <property type="project" value="UniProtKB-KW"/>
</dbReference>
<dbReference type="InterPro" id="IPR004557">
    <property type="entry name" value="PrmC-related"/>
</dbReference>
<comment type="similarity">
    <text evidence="1">Belongs to the eukaryotic/archaeal PrmC-related family.</text>
</comment>
<organism evidence="6 7">
    <name type="scientific">Candidatus Acidifodinimicrobium mancum</name>
    <dbReference type="NCBI Taxonomy" id="2898728"/>
    <lineage>
        <taxon>Archaea</taxon>
        <taxon>Candidatus Parvarchaeota</taxon>
        <taxon>Candidatus Acidifodinimicrobiaceae</taxon>
        <taxon>Candidatus Acidifodinimicrobium</taxon>
    </lineage>
</organism>
<sequence>MIGVSEDPRVYPVSEDSMLLLKAVEASGGKVLDMCAGTGVVGLNAAKFADGVTLVDINEYALNLINLNASKNNIDNIRVIKSDLFSELENEKFDVIFMNPPYLPGNASTSDYLDIATIGGKEGHEFTERFVLEAKKHLEPGGMIFMVLSTKYNTEKVYKAMRSVGLSYRVIDSESFFFEKLILIEAYSEG</sequence>
<reference evidence="6 7" key="1">
    <citation type="submission" date="2020-09" db="EMBL/GenBank/DDBJ databases">
        <title>Genomic characterization of a novel Parvarchaeota family in acid mine drainage sediments.</title>
        <authorList>
            <person name="Luo Z.-H."/>
        </authorList>
    </citation>
    <scope>NUCLEOTIDE SEQUENCE [LARGE SCALE GENOMIC DNA]</scope>
    <source>
        <strain evidence="6">TL1-5_bins.178</strain>
    </source>
</reference>
<dbReference type="PANTHER" id="PTHR45875:SF1">
    <property type="entry name" value="METHYLTRANSFERASE N6AMT1"/>
    <property type="match status" value="1"/>
</dbReference>
<comment type="caution">
    <text evidence="6">The sequence shown here is derived from an EMBL/GenBank/DDBJ whole genome shotgun (WGS) entry which is preliminary data.</text>
</comment>
<keyword evidence="3" id="KW-0808">Transferase</keyword>